<gene>
    <name evidence="1" type="ORF">ALFOR1_40617</name>
</gene>
<name>A0A6T9Y4R6_ALTMA</name>
<organism evidence="1 2">
    <name type="scientific">Alteromonas macleodii</name>
    <name type="common">Pseudoalteromonas macleodii</name>
    <dbReference type="NCBI Taxonomy" id="28108"/>
    <lineage>
        <taxon>Bacteria</taxon>
        <taxon>Pseudomonadati</taxon>
        <taxon>Pseudomonadota</taxon>
        <taxon>Gammaproteobacteria</taxon>
        <taxon>Alteromonadales</taxon>
        <taxon>Alteromonadaceae</taxon>
        <taxon>Alteromonas/Salinimonas group</taxon>
        <taxon>Alteromonas</taxon>
    </lineage>
</organism>
<accession>A0A6T9Y4R6</accession>
<proteinExistence type="predicted"/>
<dbReference type="Proteomes" id="UP000509458">
    <property type="component" value="Chromosome"/>
</dbReference>
<protein>
    <submittedName>
        <fullName evidence="1">Uncharacterized protein</fullName>
    </submittedName>
</protein>
<dbReference type="EMBL" id="LR812090">
    <property type="protein sequence ID" value="CAB9495217.1"/>
    <property type="molecule type" value="Genomic_DNA"/>
</dbReference>
<evidence type="ECO:0000313" key="1">
    <source>
        <dbReference type="EMBL" id="CAB9495217.1"/>
    </source>
</evidence>
<reference evidence="1 2" key="1">
    <citation type="submission" date="2020-06" db="EMBL/GenBank/DDBJ databases">
        <authorList>
            <person name="Duchaud E."/>
        </authorList>
    </citation>
    <scope>NUCLEOTIDE SEQUENCE [LARGE SCALE GENOMIC DNA]</scope>
    <source>
        <strain evidence="1">Alteromonas fortis</strain>
    </source>
</reference>
<dbReference type="AlphaFoldDB" id="A0A6T9Y4R6"/>
<evidence type="ECO:0000313" key="2">
    <source>
        <dbReference type="Proteomes" id="UP000509458"/>
    </source>
</evidence>
<sequence length="90" mass="10672">MLYIVVIELNPNIGLGFAGEKTSKLRYYFPFRIYILLIWMESVPQLCITNFTKQSVKTTVKNDDYVKLNKNSPHFTWTWRFSLLALQLHN</sequence>